<reference evidence="1 2" key="1">
    <citation type="journal article" date="2017" name="BMC Genomics">
        <title>Whole-genome assembly of Babesia ovata and comparative genomics between closely related pathogens.</title>
        <authorList>
            <person name="Yamagishi J."/>
            <person name="Asada M."/>
            <person name="Hakimi H."/>
            <person name="Tanaka T.Q."/>
            <person name="Sugimoto C."/>
            <person name="Kawazu S."/>
        </authorList>
    </citation>
    <scope>NUCLEOTIDE SEQUENCE [LARGE SCALE GENOMIC DNA]</scope>
    <source>
        <strain evidence="1 2">Miyake</strain>
    </source>
</reference>
<comment type="caution">
    <text evidence="1">The sequence shown here is derived from an EMBL/GenBank/DDBJ whole genome shotgun (WGS) entry which is preliminary data.</text>
</comment>
<organism evidence="1 2">
    <name type="scientific">Babesia ovata</name>
    <dbReference type="NCBI Taxonomy" id="189622"/>
    <lineage>
        <taxon>Eukaryota</taxon>
        <taxon>Sar</taxon>
        <taxon>Alveolata</taxon>
        <taxon>Apicomplexa</taxon>
        <taxon>Aconoidasida</taxon>
        <taxon>Piroplasmida</taxon>
        <taxon>Babesiidae</taxon>
        <taxon>Babesia</taxon>
    </lineage>
</organism>
<evidence type="ECO:0000313" key="1">
    <source>
        <dbReference type="EMBL" id="GBE58812.1"/>
    </source>
</evidence>
<gene>
    <name evidence="1" type="ORF">BOVATA_003050</name>
</gene>
<dbReference type="GeneID" id="39872582"/>
<keyword evidence="2" id="KW-1185">Reference proteome</keyword>
<dbReference type="AlphaFoldDB" id="A0A2H6K756"/>
<dbReference type="EMBL" id="BDSA01000001">
    <property type="protein sequence ID" value="GBE58812.1"/>
    <property type="molecule type" value="Genomic_DNA"/>
</dbReference>
<sequence>MPTRRIRKALKAEGTCSLVSSFFSSLFSSVLESTDCDPERSAGVACSVSFFSDFIVASVFNVSVVFMTFNGFGVSAGFTSAGFDSAVGVTAGHCPIPSAAFAFSDASAAPSALSTTTDLPSPSAFSASSFADDSPGGASLNLRCTIQPNVATTVTTIIRIR</sequence>
<evidence type="ECO:0000313" key="2">
    <source>
        <dbReference type="Proteomes" id="UP000236319"/>
    </source>
</evidence>
<dbReference type="RefSeq" id="XP_028865055.1">
    <property type="nucleotide sequence ID" value="XM_029009222.1"/>
</dbReference>
<proteinExistence type="predicted"/>
<protein>
    <submittedName>
        <fullName evidence="1">Penicillin-binding protein 1C, putative</fullName>
    </submittedName>
</protein>
<dbReference type="VEuPathDB" id="PiroplasmaDB:BOVATA_003050"/>
<dbReference type="Proteomes" id="UP000236319">
    <property type="component" value="Unassembled WGS sequence"/>
</dbReference>
<name>A0A2H6K756_9APIC</name>
<accession>A0A2H6K756</accession>